<protein>
    <submittedName>
        <fullName evidence="1">Uncharacterized protein</fullName>
    </submittedName>
</protein>
<reference evidence="2" key="2">
    <citation type="submission" date="2015-01" db="EMBL/GenBank/DDBJ databases">
        <title>Evolutionary Origins and Diversification of the Mycorrhizal Mutualists.</title>
        <authorList>
            <consortium name="DOE Joint Genome Institute"/>
            <consortium name="Mycorrhizal Genomics Consortium"/>
            <person name="Kohler A."/>
            <person name="Kuo A."/>
            <person name="Nagy L.G."/>
            <person name="Floudas D."/>
            <person name="Copeland A."/>
            <person name="Barry K.W."/>
            <person name="Cichocki N."/>
            <person name="Veneault-Fourrey C."/>
            <person name="LaButti K."/>
            <person name="Lindquist E.A."/>
            <person name="Lipzen A."/>
            <person name="Lundell T."/>
            <person name="Morin E."/>
            <person name="Murat C."/>
            <person name="Riley R."/>
            <person name="Ohm R."/>
            <person name="Sun H."/>
            <person name="Tunlid A."/>
            <person name="Henrissat B."/>
            <person name="Grigoriev I.V."/>
            <person name="Hibbett D.S."/>
            <person name="Martin F."/>
        </authorList>
    </citation>
    <scope>NUCLEOTIDE SEQUENCE [LARGE SCALE GENOMIC DNA]</scope>
    <source>
        <strain evidence="2">Foug A</strain>
    </source>
</reference>
<dbReference type="InParanoid" id="A0A0C3DL05"/>
<accession>A0A0C3DL05</accession>
<dbReference type="HOGENOM" id="CLU_1661823_0_0_1"/>
<reference evidence="1 2" key="1">
    <citation type="submission" date="2014-04" db="EMBL/GenBank/DDBJ databases">
        <authorList>
            <consortium name="DOE Joint Genome Institute"/>
            <person name="Kuo A."/>
            <person name="Kohler A."/>
            <person name="Nagy L.G."/>
            <person name="Floudas D."/>
            <person name="Copeland A."/>
            <person name="Barry K.W."/>
            <person name="Cichocki N."/>
            <person name="Veneault-Fourrey C."/>
            <person name="LaButti K."/>
            <person name="Lindquist E.A."/>
            <person name="Lipzen A."/>
            <person name="Lundell T."/>
            <person name="Morin E."/>
            <person name="Murat C."/>
            <person name="Sun H."/>
            <person name="Tunlid A."/>
            <person name="Henrissat B."/>
            <person name="Grigoriev I.V."/>
            <person name="Hibbett D.S."/>
            <person name="Martin F."/>
            <person name="Nordberg H.P."/>
            <person name="Cantor M.N."/>
            <person name="Hua S.X."/>
        </authorList>
    </citation>
    <scope>NUCLEOTIDE SEQUENCE [LARGE SCALE GENOMIC DNA]</scope>
    <source>
        <strain evidence="1 2">Foug A</strain>
    </source>
</reference>
<dbReference type="AlphaFoldDB" id="A0A0C3DL05"/>
<dbReference type="EMBL" id="KN822110">
    <property type="protein sequence ID" value="KIM56756.1"/>
    <property type="molecule type" value="Genomic_DNA"/>
</dbReference>
<evidence type="ECO:0000313" key="2">
    <source>
        <dbReference type="Proteomes" id="UP000053989"/>
    </source>
</evidence>
<evidence type="ECO:0000313" key="1">
    <source>
        <dbReference type="EMBL" id="KIM56756.1"/>
    </source>
</evidence>
<keyword evidence="2" id="KW-1185">Reference proteome</keyword>
<gene>
    <name evidence="1" type="ORF">SCLCIDRAFT_203716</name>
</gene>
<dbReference type="Proteomes" id="UP000053989">
    <property type="component" value="Unassembled WGS sequence"/>
</dbReference>
<name>A0A0C3DL05_9AGAM</name>
<sequence>MHRANPSRSDRLCRLTALCRRDQEAVKLGLRNSDPSCHAGPHNTSTLEAVERNLFDDLKSKVDFTPREHKIDDTNEHNTESDRVTIHHRCNKSFALYKPLQVACHFQITMISTHYQPLSPLDSPTNILSPGFFNVPLALPVKGLLDQFVLPSQINLWSA</sequence>
<proteinExistence type="predicted"/>
<organism evidence="1 2">
    <name type="scientific">Scleroderma citrinum Foug A</name>
    <dbReference type="NCBI Taxonomy" id="1036808"/>
    <lineage>
        <taxon>Eukaryota</taxon>
        <taxon>Fungi</taxon>
        <taxon>Dikarya</taxon>
        <taxon>Basidiomycota</taxon>
        <taxon>Agaricomycotina</taxon>
        <taxon>Agaricomycetes</taxon>
        <taxon>Agaricomycetidae</taxon>
        <taxon>Boletales</taxon>
        <taxon>Sclerodermatineae</taxon>
        <taxon>Sclerodermataceae</taxon>
        <taxon>Scleroderma</taxon>
    </lineage>
</organism>